<evidence type="ECO:0000256" key="1">
    <source>
        <dbReference type="ARBA" id="ARBA00004448"/>
    </source>
</evidence>
<reference evidence="13" key="1">
    <citation type="submission" date="2023-07" db="EMBL/GenBank/DDBJ databases">
        <title>Chromosome-level genome assembly of Artemia franciscana.</title>
        <authorList>
            <person name="Jo E."/>
        </authorList>
    </citation>
    <scope>NUCLEOTIDE SEQUENCE</scope>
    <source>
        <tissue evidence="13">Whole body</tissue>
    </source>
</reference>
<evidence type="ECO:0000256" key="5">
    <source>
        <dbReference type="ARBA" id="ARBA00022946"/>
    </source>
</evidence>
<gene>
    <name evidence="13" type="ORF">QYM36_004020</name>
</gene>
<evidence type="ECO:0000256" key="2">
    <source>
        <dbReference type="ARBA" id="ARBA00009877"/>
    </source>
</evidence>
<keyword evidence="3 9" id="KW-0812">Transmembrane</keyword>
<evidence type="ECO:0000256" key="4">
    <source>
        <dbReference type="ARBA" id="ARBA00022792"/>
    </source>
</evidence>
<evidence type="ECO:0000256" key="11">
    <source>
        <dbReference type="SAM" id="Phobius"/>
    </source>
</evidence>
<protein>
    <recommendedName>
        <fullName evidence="12">Membrane insertase YidC/Oxa/ALB C-terminal domain-containing protein</fullName>
    </recommendedName>
</protein>
<keyword evidence="7" id="KW-0496">Mitochondrion</keyword>
<keyword evidence="4" id="KW-0999">Mitochondrion inner membrane</keyword>
<dbReference type="GO" id="GO:0032979">
    <property type="term" value="P:protein insertion into mitochondrial inner membrane from matrix"/>
    <property type="evidence" value="ECO:0007669"/>
    <property type="project" value="TreeGrafter"/>
</dbReference>
<evidence type="ECO:0000256" key="8">
    <source>
        <dbReference type="ARBA" id="ARBA00023136"/>
    </source>
</evidence>
<comment type="subcellular location">
    <subcellularLocation>
        <location evidence="9">Membrane</location>
        <topology evidence="9">Multi-pass membrane protein</topology>
    </subcellularLocation>
    <subcellularLocation>
        <location evidence="1">Mitochondrion inner membrane</location>
        <topology evidence="1">Multi-pass membrane protein</topology>
    </subcellularLocation>
</comment>
<dbReference type="PANTHER" id="PTHR12428:SF66">
    <property type="entry name" value="MITOCHONDRIAL INNER MEMBRANE PROTEIN OXA1L"/>
    <property type="match status" value="1"/>
</dbReference>
<sequence>YFLSVATTASTGFLQDFRLTSKNSSLRSRSTGQEVMASRTFLQAGNYLYKVANRGISPKTALKQWSCCHKTQSRSISISHVLKKDDNAEGSTMTIPEPPSLVPADALNSPSIVDATEVLDKVGVTLNAAGEPCMASYGLGGMWPSGWVQHALEFLHANVGMPWWLAILAGTVAVRLALFPLVVKAQINAAHFSEHMPQFQRLQQNFNEAKAYGNKLEAARLMHELNDFMKKKDINPFRALKLPLVQAPIFMSIFFALRGMASAPVDSLRVGGLAWFQDLTVPDPTYVLPVLTCATLAVVMKVGVDTGSNAMANNPLASYFFKAIPVILFPFIMNFPTNLAWYWFCANSVSLLQVSFLKIPAVRQKLGIPVKREWTPEDLPGTKKGFVEGFKDSWANMKAVKVVEERKRADELQFRRAGMGPVPKTYKYDPTKSPPTAQNILAKGSETKS</sequence>
<feature type="transmembrane region" description="Helical" evidence="11">
    <location>
        <begin position="339"/>
        <end position="357"/>
    </location>
</feature>
<keyword evidence="6 11" id="KW-1133">Transmembrane helix</keyword>
<feature type="region of interest" description="Disordered" evidence="10">
    <location>
        <begin position="414"/>
        <end position="449"/>
    </location>
</feature>
<dbReference type="AlphaFoldDB" id="A0AA88LBC9"/>
<comment type="similarity">
    <text evidence="2 9">Belongs to the OXA1/ALB3/YidC family.</text>
</comment>
<dbReference type="InterPro" id="IPR001708">
    <property type="entry name" value="YidC/ALB3/OXA1/COX18"/>
</dbReference>
<dbReference type="Pfam" id="PF02096">
    <property type="entry name" value="60KD_IMP"/>
    <property type="match status" value="1"/>
</dbReference>
<dbReference type="GO" id="GO:0032977">
    <property type="term" value="F:membrane insertase activity"/>
    <property type="evidence" value="ECO:0007669"/>
    <property type="project" value="InterPro"/>
</dbReference>
<feature type="transmembrane region" description="Helical" evidence="11">
    <location>
        <begin position="163"/>
        <end position="183"/>
    </location>
</feature>
<comment type="caution">
    <text evidence="13">The sequence shown here is derived from an EMBL/GenBank/DDBJ whole genome shotgun (WGS) entry which is preliminary data.</text>
</comment>
<evidence type="ECO:0000256" key="3">
    <source>
        <dbReference type="ARBA" id="ARBA00022692"/>
    </source>
</evidence>
<keyword evidence="8 11" id="KW-0472">Membrane</keyword>
<feature type="transmembrane region" description="Helical" evidence="11">
    <location>
        <begin position="239"/>
        <end position="257"/>
    </location>
</feature>
<dbReference type="NCBIfam" id="TIGR03592">
    <property type="entry name" value="yidC_oxa1_cterm"/>
    <property type="match status" value="1"/>
</dbReference>
<feature type="transmembrane region" description="Helical" evidence="11">
    <location>
        <begin position="286"/>
        <end position="304"/>
    </location>
</feature>
<feature type="domain" description="Membrane insertase YidC/Oxa/ALB C-terminal" evidence="12">
    <location>
        <begin position="163"/>
        <end position="357"/>
    </location>
</feature>
<evidence type="ECO:0000259" key="12">
    <source>
        <dbReference type="Pfam" id="PF02096"/>
    </source>
</evidence>
<accession>A0AA88LBC9</accession>
<evidence type="ECO:0000313" key="14">
    <source>
        <dbReference type="Proteomes" id="UP001187531"/>
    </source>
</evidence>
<organism evidence="13 14">
    <name type="scientific">Artemia franciscana</name>
    <name type="common">Brine shrimp</name>
    <name type="synonym">Artemia sanfranciscana</name>
    <dbReference type="NCBI Taxonomy" id="6661"/>
    <lineage>
        <taxon>Eukaryota</taxon>
        <taxon>Metazoa</taxon>
        <taxon>Ecdysozoa</taxon>
        <taxon>Arthropoda</taxon>
        <taxon>Crustacea</taxon>
        <taxon>Branchiopoda</taxon>
        <taxon>Anostraca</taxon>
        <taxon>Artemiidae</taxon>
        <taxon>Artemia</taxon>
    </lineage>
</organism>
<evidence type="ECO:0000256" key="9">
    <source>
        <dbReference type="RuleBase" id="RU003945"/>
    </source>
</evidence>
<dbReference type="GO" id="GO:0005743">
    <property type="term" value="C:mitochondrial inner membrane"/>
    <property type="evidence" value="ECO:0007669"/>
    <property type="project" value="UniProtKB-SubCell"/>
</dbReference>
<evidence type="ECO:0000313" key="13">
    <source>
        <dbReference type="EMBL" id="KAK2719969.1"/>
    </source>
</evidence>
<feature type="transmembrane region" description="Helical" evidence="11">
    <location>
        <begin position="316"/>
        <end position="333"/>
    </location>
</feature>
<evidence type="ECO:0000256" key="7">
    <source>
        <dbReference type="ARBA" id="ARBA00023128"/>
    </source>
</evidence>
<proteinExistence type="inferred from homology"/>
<evidence type="ECO:0000256" key="10">
    <source>
        <dbReference type="SAM" id="MobiDB-lite"/>
    </source>
</evidence>
<dbReference type="Proteomes" id="UP001187531">
    <property type="component" value="Unassembled WGS sequence"/>
</dbReference>
<dbReference type="EMBL" id="JAVRJZ010000007">
    <property type="protein sequence ID" value="KAK2719969.1"/>
    <property type="molecule type" value="Genomic_DNA"/>
</dbReference>
<name>A0AA88LBC9_ARTSF</name>
<dbReference type="PANTHER" id="PTHR12428">
    <property type="entry name" value="OXA1"/>
    <property type="match status" value="1"/>
</dbReference>
<keyword evidence="5" id="KW-0809">Transit peptide</keyword>
<keyword evidence="14" id="KW-1185">Reference proteome</keyword>
<feature type="non-terminal residue" evidence="13">
    <location>
        <position position="449"/>
    </location>
</feature>
<evidence type="ECO:0000256" key="6">
    <source>
        <dbReference type="ARBA" id="ARBA00022989"/>
    </source>
</evidence>
<dbReference type="InterPro" id="IPR028055">
    <property type="entry name" value="YidC/Oxa/ALB_C"/>
</dbReference>
<dbReference type="CDD" id="cd20069">
    <property type="entry name" value="5TM_Oxa1-like"/>
    <property type="match status" value="1"/>
</dbReference>